<evidence type="ECO:0000256" key="4">
    <source>
        <dbReference type="ARBA" id="ARBA00023172"/>
    </source>
</evidence>
<reference evidence="6 7" key="1">
    <citation type="submission" date="2018-10" db="EMBL/GenBank/DDBJ databases">
        <title>Genomic Encyclopedia of Archaeal and Bacterial Type Strains, Phase II (KMG-II): from individual species to whole genera.</title>
        <authorList>
            <person name="Goeker M."/>
        </authorList>
    </citation>
    <scope>NUCLEOTIDE SEQUENCE [LARGE SCALE GENOMIC DNA]</scope>
    <source>
        <strain evidence="6 7">DSM 235</strain>
    </source>
</reference>
<feature type="domain" description="Tyr recombinase" evidence="5">
    <location>
        <begin position="175"/>
        <end position="362"/>
    </location>
</feature>
<organism evidence="6 7">
    <name type="scientific">Thiocapsa rosea</name>
    <dbReference type="NCBI Taxonomy" id="69360"/>
    <lineage>
        <taxon>Bacteria</taxon>
        <taxon>Pseudomonadati</taxon>
        <taxon>Pseudomonadota</taxon>
        <taxon>Gammaproteobacteria</taxon>
        <taxon>Chromatiales</taxon>
        <taxon>Chromatiaceae</taxon>
        <taxon>Thiocapsa</taxon>
    </lineage>
</organism>
<dbReference type="Gene3D" id="1.10.150.130">
    <property type="match status" value="1"/>
</dbReference>
<protein>
    <submittedName>
        <fullName evidence="6">Phage integrase family protein</fullName>
    </submittedName>
</protein>
<dbReference type="Pfam" id="PF00589">
    <property type="entry name" value="Phage_integrase"/>
    <property type="match status" value="1"/>
</dbReference>
<evidence type="ECO:0000256" key="3">
    <source>
        <dbReference type="ARBA" id="ARBA00023125"/>
    </source>
</evidence>
<dbReference type="InterPro" id="IPR002104">
    <property type="entry name" value="Integrase_catalytic"/>
</dbReference>
<proteinExistence type="inferred from homology"/>
<dbReference type="GO" id="GO:0015074">
    <property type="term" value="P:DNA integration"/>
    <property type="evidence" value="ECO:0007669"/>
    <property type="project" value="UniProtKB-KW"/>
</dbReference>
<dbReference type="OrthoDB" id="5567253at2"/>
<dbReference type="RefSeq" id="WP_120797874.1">
    <property type="nucleotide sequence ID" value="NZ_RBXL01000001.1"/>
</dbReference>
<dbReference type="PROSITE" id="PS51898">
    <property type="entry name" value="TYR_RECOMBINASE"/>
    <property type="match status" value="1"/>
</dbReference>
<dbReference type="EMBL" id="RBXL01000001">
    <property type="protein sequence ID" value="RKT45646.1"/>
    <property type="molecule type" value="Genomic_DNA"/>
</dbReference>
<evidence type="ECO:0000259" key="5">
    <source>
        <dbReference type="PROSITE" id="PS51898"/>
    </source>
</evidence>
<evidence type="ECO:0000256" key="2">
    <source>
        <dbReference type="ARBA" id="ARBA00022908"/>
    </source>
</evidence>
<accession>A0A495V8D4</accession>
<dbReference type="Proteomes" id="UP000274556">
    <property type="component" value="Unassembled WGS sequence"/>
</dbReference>
<keyword evidence="2" id="KW-0229">DNA integration</keyword>
<dbReference type="GO" id="GO:0003677">
    <property type="term" value="F:DNA binding"/>
    <property type="evidence" value="ECO:0007669"/>
    <property type="project" value="UniProtKB-KW"/>
</dbReference>
<keyword evidence="3" id="KW-0238">DNA-binding</keyword>
<evidence type="ECO:0000313" key="7">
    <source>
        <dbReference type="Proteomes" id="UP000274556"/>
    </source>
</evidence>
<comment type="similarity">
    <text evidence="1">Belongs to the 'phage' integrase family.</text>
</comment>
<gene>
    <name evidence="6" type="ORF">BDD21_3115</name>
</gene>
<dbReference type="InterPro" id="IPR011010">
    <property type="entry name" value="DNA_brk_join_enz"/>
</dbReference>
<keyword evidence="4" id="KW-0233">DNA recombination</keyword>
<dbReference type="PANTHER" id="PTHR30629:SF2">
    <property type="entry name" value="PROPHAGE INTEGRASE INTS-RELATED"/>
    <property type="match status" value="1"/>
</dbReference>
<dbReference type="PANTHER" id="PTHR30629">
    <property type="entry name" value="PROPHAGE INTEGRASE"/>
    <property type="match status" value="1"/>
</dbReference>
<dbReference type="Gene3D" id="1.10.443.10">
    <property type="entry name" value="Intergrase catalytic core"/>
    <property type="match status" value="1"/>
</dbReference>
<dbReference type="InterPro" id="IPR010998">
    <property type="entry name" value="Integrase_recombinase_N"/>
</dbReference>
<keyword evidence="7" id="KW-1185">Reference proteome</keyword>
<dbReference type="InterPro" id="IPR013762">
    <property type="entry name" value="Integrase-like_cat_sf"/>
</dbReference>
<dbReference type="SUPFAM" id="SSF56349">
    <property type="entry name" value="DNA breaking-rejoining enzymes"/>
    <property type="match status" value="1"/>
</dbReference>
<sequence>MRDTKHAPGLKLRGDIWHINKIVTLGGESVRLRESTGCRSAKEAGVVLNRRVAEVRAQLLAGPVVVAPPEHTWSEAAAEYIADLERRGKDSTRALQDVRMLLPGIGDLALSHVHQRTLQGWIDAQRGTRSSGTVDRALRTVSTVLNFAARVLRDGNTPWLTLAPPRLRAPDWGERQPRPITWAEQDALIEALRSHLVGPVLFALATGARQAEITTLRWNQHRAQQGMPTGSVWWIPPEVRKSSSRKSASQQDGRFLICNRAARSVIERQRGKDTEWVFPSTETDKDGKTRGLYRINNHGWRTACKAAGLSIRVHDLRHTFGARAADAGIPLDIRRSLLGHEHRDITLHYSSPGLARLLEEAERVVRPGSELRVIREVFEVQNGTKTGTTN</sequence>
<dbReference type="InterPro" id="IPR050808">
    <property type="entry name" value="Phage_Integrase"/>
</dbReference>
<evidence type="ECO:0000256" key="1">
    <source>
        <dbReference type="ARBA" id="ARBA00008857"/>
    </source>
</evidence>
<dbReference type="GO" id="GO:0006310">
    <property type="term" value="P:DNA recombination"/>
    <property type="evidence" value="ECO:0007669"/>
    <property type="project" value="UniProtKB-KW"/>
</dbReference>
<dbReference type="AlphaFoldDB" id="A0A495V8D4"/>
<evidence type="ECO:0000313" key="6">
    <source>
        <dbReference type="EMBL" id="RKT45646.1"/>
    </source>
</evidence>
<comment type="caution">
    <text evidence="6">The sequence shown here is derived from an EMBL/GenBank/DDBJ whole genome shotgun (WGS) entry which is preliminary data.</text>
</comment>
<name>A0A495V8D4_9GAMM</name>